<evidence type="ECO:0000313" key="1">
    <source>
        <dbReference type="EMBL" id="KAJ2807575.1"/>
    </source>
</evidence>
<organism evidence="1 2">
    <name type="scientific">Coemansia helicoidea</name>
    <dbReference type="NCBI Taxonomy" id="1286919"/>
    <lineage>
        <taxon>Eukaryota</taxon>
        <taxon>Fungi</taxon>
        <taxon>Fungi incertae sedis</taxon>
        <taxon>Zoopagomycota</taxon>
        <taxon>Kickxellomycotina</taxon>
        <taxon>Kickxellomycetes</taxon>
        <taxon>Kickxellales</taxon>
        <taxon>Kickxellaceae</taxon>
        <taxon>Coemansia</taxon>
    </lineage>
</organism>
<protein>
    <submittedName>
        <fullName evidence="1">Uncharacterized protein</fullName>
    </submittedName>
</protein>
<reference evidence="1" key="1">
    <citation type="submission" date="2022-07" db="EMBL/GenBank/DDBJ databases">
        <title>Phylogenomic reconstructions and comparative analyses of Kickxellomycotina fungi.</title>
        <authorList>
            <person name="Reynolds N.K."/>
            <person name="Stajich J.E."/>
            <person name="Barry K."/>
            <person name="Grigoriev I.V."/>
            <person name="Crous P."/>
            <person name="Smith M.E."/>
        </authorList>
    </citation>
    <scope>NUCLEOTIDE SEQUENCE</scope>
    <source>
        <strain evidence="1">BCRC 34780</strain>
    </source>
</reference>
<sequence>MSSTTDTAARVVLNNLEGTAYRWASQQLDDDDELLVTSAEFLKALQQEFTPFHDKKAAEAELDVLRQTTTVAAYTAAFQAVICRIPGMTSAEKCRHYARGLKNSIRHVIDKMTTEDFDAVRHAALTEDTHLGRTAAAAVGRTSAPARPAGSDWLPRHQMGLLNHQARE</sequence>
<dbReference type="Proteomes" id="UP001140087">
    <property type="component" value="Unassembled WGS sequence"/>
</dbReference>
<dbReference type="EMBL" id="JANBUN010000047">
    <property type="protein sequence ID" value="KAJ2807575.1"/>
    <property type="molecule type" value="Genomic_DNA"/>
</dbReference>
<keyword evidence="2" id="KW-1185">Reference proteome</keyword>
<name>A0ACC1LH16_9FUNG</name>
<gene>
    <name evidence="1" type="ORF">H4R21_000421</name>
</gene>
<accession>A0ACC1LH16</accession>
<proteinExistence type="predicted"/>
<evidence type="ECO:0000313" key="2">
    <source>
        <dbReference type="Proteomes" id="UP001140087"/>
    </source>
</evidence>
<comment type="caution">
    <text evidence="1">The sequence shown here is derived from an EMBL/GenBank/DDBJ whole genome shotgun (WGS) entry which is preliminary data.</text>
</comment>